<gene>
    <name evidence="1" type="ORF">LCGC14_0325880</name>
</gene>
<accession>A0A0F9U0I7</accession>
<comment type="caution">
    <text evidence="1">The sequence shown here is derived from an EMBL/GenBank/DDBJ whole genome shotgun (WGS) entry which is preliminary data.</text>
</comment>
<reference evidence="1" key="1">
    <citation type="journal article" date="2015" name="Nature">
        <title>Complex archaea that bridge the gap between prokaryotes and eukaryotes.</title>
        <authorList>
            <person name="Spang A."/>
            <person name="Saw J.H."/>
            <person name="Jorgensen S.L."/>
            <person name="Zaremba-Niedzwiedzka K."/>
            <person name="Martijn J."/>
            <person name="Lind A.E."/>
            <person name="van Eijk R."/>
            <person name="Schleper C."/>
            <person name="Guy L."/>
            <person name="Ettema T.J."/>
        </authorList>
    </citation>
    <scope>NUCLEOTIDE SEQUENCE</scope>
</reference>
<name>A0A0F9U0I7_9ZZZZ</name>
<protein>
    <submittedName>
        <fullName evidence="1">Uncharacterized protein</fullName>
    </submittedName>
</protein>
<dbReference type="EMBL" id="LAZR01000225">
    <property type="protein sequence ID" value="KKN80782.1"/>
    <property type="molecule type" value="Genomic_DNA"/>
</dbReference>
<evidence type="ECO:0000313" key="1">
    <source>
        <dbReference type="EMBL" id="KKN80782.1"/>
    </source>
</evidence>
<proteinExistence type="predicted"/>
<sequence length="110" mass="12137">MSWPISELCEIQVLDFRSRGFTQQEIADILSLTPKVVGRIVQRGEPQSSLSEDGRPVPSPSVIRWFCSRFLAGWSVANNVLQPPVPAGNTIISMLEIPAAPESWFLSNGK</sequence>
<organism evidence="1">
    <name type="scientific">marine sediment metagenome</name>
    <dbReference type="NCBI Taxonomy" id="412755"/>
    <lineage>
        <taxon>unclassified sequences</taxon>
        <taxon>metagenomes</taxon>
        <taxon>ecological metagenomes</taxon>
    </lineage>
</organism>
<dbReference type="AlphaFoldDB" id="A0A0F9U0I7"/>